<dbReference type="InterPro" id="IPR000286">
    <property type="entry name" value="HDACs"/>
</dbReference>
<evidence type="ECO:0000256" key="5">
    <source>
        <dbReference type="ARBA" id="ARBA00022801"/>
    </source>
</evidence>
<keyword evidence="15" id="KW-1185">Reference proteome</keyword>
<evidence type="ECO:0000256" key="7">
    <source>
        <dbReference type="ARBA" id="ARBA00023015"/>
    </source>
</evidence>
<keyword evidence="8" id="KW-0804">Transcription</keyword>
<comment type="caution">
    <text evidence="14">The sequence shown here is derived from an EMBL/GenBank/DDBJ whole genome shotgun (WGS) entry which is preliminary data.</text>
</comment>
<keyword evidence="7" id="KW-0805">Transcription regulation</keyword>
<comment type="catalytic activity">
    <reaction evidence="12">
        <text>N(6)-acetyl-L-lysyl-[histone] + H2O = L-lysyl-[histone] + acetate</text>
        <dbReference type="Rhea" id="RHEA:58196"/>
        <dbReference type="Rhea" id="RHEA-COMP:9845"/>
        <dbReference type="Rhea" id="RHEA-COMP:11338"/>
        <dbReference type="ChEBI" id="CHEBI:15377"/>
        <dbReference type="ChEBI" id="CHEBI:29969"/>
        <dbReference type="ChEBI" id="CHEBI:30089"/>
        <dbReference type="ChEBI" id="CHEBI:61930"/>
        <dbReference type="EC" id="3.5.1.98"/>
    </reaction>
    <physiologicalReaction direction="left-to-right" evidence="12">
        <dbReference type="Rhea" id="RHEA:58197"/>
    </physiologicalReaction>
</comment>
<gene>
    <name evidence="14" type="ORF">LSH36_1323g00026</name>
</gene>
<feature type="domain" description="Histone deacetylase" evidence="13">
    <location>
        <begin position="55"/>
        <end position="212"/>
    </location>
</feature>
<keyword evidence="6" id="KW-0156">Chromatin regulator</keyword>
<reference evidence="14" key="1">
    <citation type="journal article" date="2023" name="Mol. Biol. Evol.">
        <title>Third-Generation Sequencing Reveals the Adaptive Role of the Epigenome in Three Deep-Sea Polychaetes.</title>
        <authorList>
            <person name="Perez M."/>
            <person name="Aroh O."/>
            <person name="Sun Y."/>
            <person name="Lan Y."/>
            <person name="Juniper S.K."/>
            <person name="Young C.R."/>
            <person name="Angers B."/>
            <person name="Qian P.Y."/>
        </authorList>
    </citation>
    <scope>NUCLEOTIDE SEQUENCE</scope>
    <source>
        <strain evidence="14">P08H-3</strain>
    </source>
</reference>
<organism evidence="14 15">
    <name type="scientific">Paralvinella palmiformis</name>
    <dbReference type="NCBI Taxonomy" id="53620"/>
    <lineage>
        <taxon>Eukaryota</taxon>
        <taxon>Metazoa</taxon>
        <taxon>Spiralia</taxon>
        <taxon>Lophotrochozoa</taxon>
        <taxon>Annelida</taxon>
        <taxon>Polychaeta</taxon>
        <taxon>Sedentaria</taxon>
        <taxon>Canalipalpata</taxon>
        <taxon>Terebellida</taxon>
        <taxon>Terebelliformia</taxon>
        <taxon>Alvinellidae</taxon>
        <taxon>Paralvinella</taxon>
    </lineage>
</organism>
<protein>
    <recommendedName>
        <fullName evidence="3">histone deacetylase</fullName>
        <ecNumber evidence="3">3.5.1.98</ecNumber>
    </recommendedName>
</protein>
<accession>A0AAD9MQY6</accession>
<dbReference type="InterPro" id="IPR023696">
    <property type="entry name" value="Ureohydrolase_dom_sf"/>
</dbReference>
<comment type="similarity">
    <text evidence="2">Belongs to the histone deacetylase family. HD type 1 subfamily.</text>
</comment>
<evidence type="ECO:0000256" key="6">
    <source>
        <dbReference type="ARBA" id="ARBA00022853"/>
    </source>
</evidence>
<dbReference type="GO" id="GO:0141221">
    <property type="term" value="F:histone deacetylase activity, hydrolytic mechanism"/>
    <property type="evidence" value="ECO:0007669"/>
    <property type="project" value="UniProtKB-EC"/>
</dbReference>
<dbReference type="SUPFAM" id="SSF52768">
    <property type="entry name" value="Arginase/deacetylase"/>
    <property type="match status" value="1"/>
</dbReference>
<evidence type="ECO:0000256" key="10">
    <source>
        <dbReference type="ARBA" id="ARBA00049136"/>
    </source>
</evidence>
<evidence type="ECO:0000256" key="3">
    <source>
        <dbReference type="ARBA" id="ARBA00012111"/>
    </source>
</evidence>
<evidence type="ECO:0000256" key="9">
    <source>
        <dbReference type="ARBA" id="ARBA00023242"/>
    </source>
</evidence>
<evidence type="ECO:0000256" key="12">
    <source>
        <dbReference type="ARBA" id="ARBA00049416"/>
    </source>
</evidence>
<keyword evidence="5" id="KW-0378">Hydrolase</keyword>
<keyword evidence="4" id="KW-0678">Repressor</keyword>
<dbReference type="InterPro" id="IPR023801">
    <property type="entry name" value="His_deacetylse_dom"/>
</dbReference>
<dbReference type="EMBL" id="JAODUP010001323">
    <property type="protein sequence ID" value="KAK2140531.1"/>
    <property type="molecule type" value="Genomic_DNA"/>
</dbReference>
<dbReference type="PANTHER" id="PTHR10625">
    <property type="entry name" value="HISTONE DEACETYLASE HDAC1-RELATED"/>
    <property type="match status" value="1"/>
</dbReference>
<dbReference type="Gene3D" id="3.40.800.20">
    <property type="entry name" value="Histone deacetylase domain"/>
    <property type="match status" value="1"/>
</dbReference>
<comment type="subcellular location">
    <subcellularLocation>
        <location evidence="1">Nucleus</location>
    </subcellularLocation>
</comment>
<keyword evidence="9" id="KW-0539">Nucleus</keyword>
<comment type="catalytic activity">
    <reaction evidence="11">
        <text>N(6)-(2E)-butenoyl-L-lysyl-[protein] + H2O = (2E)-2-butenoate + L-lysyl-[protein]</text>
        <dbReference type="Rhea" id="RHEA:69172"/>
        <dbReference type="Rhea" id="RHEA-COMP:9752"/>
        <dbReference type="Rhea" id="RHEA-COMP:13707"/>
        <dbReference type="ChEBI" id="CHEBI:15377"/>
        <dbReference type="ChEBI" id="CHEBI:29969"/>
        <dbReference type="ChEBI" id="CHEBI:35899"/>
        <dbReference type="ChEBI" id="CHEBI:137954"/>
    </reaction>
    <physiologicalReaction direction="left-to-right" evidence="11">
        <dbReference type="Rhea" id="RHEA:69173"/>
    </physiologicalReaction>
</comment>
<evidence type="ECO:0000313" key="14">
    <source>
        <dbReference type="EMBL" id="KAK2140531.1"/>
    </source>
</evidence>
<evidence type="ECO:0000256" key="2">
    <source>
        <dbReference type="ARBA" id="ARBA00006457"/>
    </source>
</evidence>
<dbReference type="AlphaFoldDB" id="A0AAD9MQY6"/>
<evidence type="ECO:0000313" key="15">
    <source>
        <dbReference type="Proteomes" id="UP001208570"/>
    </source>
</evidence>
<dbReference type="PRINTS" id="PR01270">
    <property type="entry name" value="HDASUPER"/>
</dbReference>
<dbReference type="GO" id="GO:0031507">
    <property type="term" value="P:heterochromatin formation"/>
    <property type="evidence" value="ECO:0007669"/>
    <property type="project" value="TreeGrafter"/>
</dbReference>
<evidence type="ECO:0000259" key="13">
    <source>
        <dbReference type="Pfam" id="PF00850"/>
    </source>
</evidence>
<sequence>MDNFDNRIEMKCPKSVAYICGDDLLTKCDKLNKILGRATVVHALIEAYGLLEKLRDEAAGFCYYNDVVIAILKLRERFNRVLYVDLDLHHGDGVENAFCVTQKVMTVSFHKYSTGFFPGTGSVSDIGLGRGRYYTVNVPLKDGIQDEQYIRIFTKVISAVQNQFQPEVVVCQCGADGLINDPMDSFNLTCHSYVQCVLYLMKWGLPLLILGGEVDIDRVEAEWRRYALKDLIKHKELAEGGDATNYWTSILALKLPGGDPKYTCFAVVVMCCLSLAHGMLIQEEVSQSQLRYLPTIGIVSAQRYSVD</sequence>
<comment type="catalytic activity">
    <reaction evidence="10">
        <text>N(6)-acetyl-L-lysyl-[protein] + H2O = L-lysyl-[protein] + acetate</text>
        <dbReference type="Rhea" id="RHEA:58108"/>
        <dbReference type="Rhea" id="RHEA-COMP:9752"/>
        <dbReference type="Rhea" id="RHEA-COMP:10731"/>
        <dbReference type="ChEBI" id="CHEBI:15377"/>
        <dbReference type="ChEBI" id="CHEBI:29969"/>
        <dbReference type="ChEBI" id="CHEBI:30089"/>
        <dbReference type="ChEBI" id="CHEBI:61930"/>
    </reaction>
    <physiologicalReaction direction="left-to-right" evidence="10">
        <dbReference type="Rhea" id="RHEA:58109"/>
    </physiologicalReaction>
</comment>
<proteinExistence type="inferred from homology"/>
<dbReference type="Pfam" id="PF00850">
    <property type="entry name" value="Hist_deacetyl"/>
    <property type="match status" value="1"/>
</dbReference>
<dbReference type="GO" id="GO:0005634">
    <property type="term" value="C:nucleus"/>
    <property type="evidence" value="ECO:0007669"/>
    <property type="project" value="UniProtKB-SubCell"/>
</dbReference>
<evidence type="ECO:0000256" key="11">
    <source>
        <dbReference type="ARBA" id="ARBA00049193"/>
    </source>
</evidence>
<dbReference type="EC" id="3.5.1.98" evidence="3"/>
<evidence type="ECO:0000256" key="8">
    <source>
        <dbReference type="ARBA" id="ARBA00023163"/>
    </source>
</evidence>
<dbReference type="PANTHER" id="PTHR10625:SF14">
    <property type="entry name" value="HISTONE DEACETYLASE 8"/>
    <property type="match status" value="1"/>
</dbReference>
<dbReference type="InterPro" id="IPR037138">
    <property type="entry name" value="His_deacetylse_dom_sf"/>
</dbReference>
<evidence type="ECO:0000256" key="4">
    <source>
        <dbReference type="ARBA" id="ARBA00022491"/>
    </source>
</evidence>
<dbReference type="Proteomes" id="UP001208570">
    <property type="component" value="Unassembled WGS sequence"/>
</dbReference>
<name>A0AAD9MQY6_9ANNE</name>
<evidence type="ECO:0000256" key="1">
    <source>
        <dbReference type="ARBA" id="ARBA00004123"/>
    </source>
</evidence>